<evidence type="ECO:0000313" key="2">
    <source>
        <dbReference type="EMBL" id="VDM80826.1"/>
    </source>
</evidence>
<dbReference type="Proteomes" id="UP000270094">
    <property type="component" value="Unassembled WGS sequence"/>
</dbReference>
<dbReference type="AlphaFoldDB" id="A0A3P7JBV3"/>
<dbReference type="OrthoDB" id="5862988at2759"/>
<accession>A0A3P7JBV3</accession>
<feature type="region of interest" description="Disordered" evidence="1">
    <location>
        <begin position="33"/>
        <end position="56"/>
    </location>
</feature>
<proteinExistence type="predicted"/>
<feature type="compositionally biased region" description="Basic residues" evidence="1">
    <location>
        <begin position="41"/>
        <end position="50"/>
    </location>
</feature>
<gene>
    <name evidence="2" type="ORF">SVUK_LOCUS15824</name>
</gene>
<evidence type="ECO:0000313" key="3">
    <source>
        <dbReference type="Proteomes" id="UP000270094"/>
    </source>
</evidence>
<sequence length="122" mass="13928">MLGKNIGTKIDAKFVNTQYQAYLTQKKDKKKKVEMVPAKAPTKKLKGKAQKHAEMRRKGIFVQADSSEFDNTIMEKPSSKMRPYVLRSVNRKLKWKRQLKEMLGLPLSAESVSSSEERVGLS</sequence>
<name>A0A3P7JBV3_STRVU</name>
<protein>
    <submittedName>
        <fullName evidence="2">Uncharacterized protein</fullName>
    </submittedName>
</protein>
<dbReference type="EMBL" id="UYYB01110221">
    <property type="protein sequence ID" value="VDM80826.1"/>
    <property type="molecule type" value="Genomic_DNA"/>
</dbReference>
<evidence type="ECO:0000256" key="1">
    <source>
        <dbReference type="SAM" id="MobiDB-lite"/>
    </source>
</evidence>
<organism evidence="2 3">
    <name type="scientific">Strongylus vulgaris</name>
    <name type="common">Blood worm</name>
    <dbReference type="NCBI Taxonomy" id="40348"/>
    <lineage>
        <taxon>Eukaryota</taxon>
        <taxon>Metazoa</taxon>
        <taxon>Ecdysozoa</taxon>
        <taxon>Nematoda</taxon>
        <taxon>Chromadorea</taxon>
        <taxon>Rhabditida</taxon>
        <taxon>Rhabditina</taxon>
        <taxon>Rhabditomorpha</taxon>
        <taxon>Strongyloidea</taxon>
        <taxon>Strongylidae</taxon>
        <taxon>Strongylus</taxon>
    </lineage>
</organism>
<keyword evidence="3" id="KW-1185">Reference proteome</keyword>
<reference evidence="2 3" key="1">
    <citation type="submission" date="2018-11" db="EMBL/GenBank/DDBJ databases">
        <authorList>
            <consortium name="Pathogen Informatics"/>
        </authorList>
    </citation>
    <scope>NUCLEOTIDE SEQUENCE [LARGE SCALE GENOMIC DNA]</scope>
</reference>